<evidence type="ECO:0000313" key="24">
    <source>
        <dbReference type="Proteomes" id="UP000054721"/>
    </source>
</evidence>
<evidence type="ECO:0000256" key="19">
    <source>
        <dbReference type="PROSITE-ProRule" id="PRU01379"/>
    </source>
</evidence>
<evidence type="ECO:0000256" key="10">
    <source>
        <dbReference type="ARBA" id="ARBA00022729"/>
    </source>
</evidence>
<dbReference type="AlphaFoldDB" id="A0A0V1KYN1"/>
<dbReference type="PANTHER" id="PTHR11705">
    <property type="entry name" value="PROTEASE FAMILY M14 CARBOXYPEPTIDASE A,B"/>
    <property type="match status" value="1"/>
</dbReference>
<keyword evidence="10 21" id="KW-0732">Signal</keyword>
<dbReference type="FunFam" id="3.40.630.10:FF:000056">
    <property type="entry name" value="Zinc carboxypeptidase"/>
    <property type="match status" value="1"/>
</dbReference>
<dbReference type="InterPro" id="IPR057246">
    <property type="entry name" value="CARBOXYPEPT_ZN_1"/>
</dbReference>
<evidence type="ECO:0000256" key="13">
    <source>
        <dbReference type="ARBA" id="ARBA00022842"/>
    </source>
</evidence>
<keyword evidence="18 20" id="KW-0413">Isomerase</keyword>
<evidence type="ECO:0000256" key="2">
    <source>
        <dbReference type="ARBA" id="ARBA00001946"/>
    </source>
</evidence>
<dbReference type="PROSITE" id="PS00133">
    <property type="entry name" value="CARBOXYPEPT_ZN_2"/>
    <property type="match status" value="1"/>
</dbReference>
<evidence type="ECO:0000256" key="4">
    <source>
        <dbReference type="ARBA" id="ARBA00005988"/>
    </source>
</evidence>
<comment type="catalytic activity">
    <reaction evidence="1 20">
        <text>ATP-dependent breakage, passage and rejoining of double-stranded DNA.</text>
        <dbReference type="EC" id="5.6.2.2"/>
    </reaction>
</comment>
<keyword evidence="16 20" id="KW-0238">DNA-binding</keyword>
<keyword evidence="24" id="KW-1185">Reference proteome</keyword>
<feature type="signal peptide" evidence="21">
    <location>
        <begin position="1"/>
        <end position="19"/>
    </location>
</feature>
<evidence type="ECO:0000256" key="8">
    <source>
        <dbReference type="ARBA" id="ARBA00022670"/>
    </source>
</evidence>
<dbReference type="CDD" id="cd03860">
    <property type="entry name" value="M14_CP_A-B_like"/>
    <property type="match status" value="1"/>
</dbReference>
<dbReference type="GO" id="GO:0004181">
    <property type="term" value="F:metallocarboxypeptidase activity"/>
    <property type="evidence" value="ECO:0007669"/>
    <property type="project" value="InterPro"/>
</dbReference>
<name>A0A0V1KYN1_9BILA</name>
<evidence type="ECO:0000256" key="17">
    <source>
        <dbReference type="ARBA" id="ARBA00023157"/>
    </source>
</evidence>
<evidence type="ECO:0000256" key="9">
    <source>
        <dbReference type="ARBA" id="ARBA00022723"/>
    </source>
</evidence>
<evidence type="ECO:0000256" key="16">
    <source>
        <dbReference type="ARBA" id="ARBA00023125"/>
    </source>
</evidence>
<dbReference type="PRINTS" id="PR01550">
    <property type="entry name" value="TOP6AFAMILY"/>
</dbReference>
<comment type="cofactor">
    <cofactor evidence="2">
        <name>Mg(2+)</name>
        <dbReference type="ChEBI" id="CHEBI:18420"/>
    </cofactor>
</comment>
<dbReference type="Gene3D" id="3.40.630.10">
    <property type="entry name" value="Zn peptidases"/>
    <property type="match status" value="1"/>
</dbReference>
<dbReference type="GO" id="GO:0003918">
    <property type="term" value="F:DNA topoisomerase type II (double strand cut, ATP-hydrolyzing) activity"/>
    <property type="evidence" value="ECO:0007669"/>
    <property type="project" value="UniProtKB-UniRule"/>
</dbReference>
<keyword evidence="7 23" id="KW-0121">Carboxypeptidase</keyword>
<dbReference type="GO" id="GO:0006259">
    <property type="term" value="P:DNA metabolic process"/>
    <property type="evidence" value="ECO:0007669"/>
    <property type="project" value="InterPro"/>
</dbReference>
<dbReference type="InterPro" id="IPR029033">
    <property type="entry name" value="His_PPase_superfam"/>
</dbReference>
<dbReference type="InterPro" id="IPR036990">
    <property type="entry name" value="M14A-like_propep"/>
</dbReference>
<dbReference type="PANTHER" id="PTHR11705:SF91">
    <property type="entry name" value="FI01817P-RELATED"/>
    <property type="match status" value="1"/>
</dbReference>
<dbReference type="SUPFAM" id="SSF54897">
    <property type="entry name" value="Protease propeptides/inhibitors"/>
    <property type="match status" value="1"/>
</dbReference>
<gene>
    <name evidence="23" type="ORF">T02_13</name>
</gene>
<dbReference type="SMART" id="SM00631">
    <property type="entry name" value="Zn_pept"/>
    <property type="match status" value="1"/>
</dbReference>
<organism evidence="23 24">
    <name type="scientific">Trichinella nativa</name>
    <dbReference type="NCBI Taxonomy" id="6335"/>
    <lineage>
        <taxon>Eukaryota</taxon>
        <taxon>Metazoa</taxon>
        <taxon>Ecdysozoa</taxon>
        <taxon>Nematoda</taxon>
        <taxon>Enoplea</taxon>
        <taxon>Dorylaimia</taxon>
        <taxon>Trichinellida</taxon>
        <taxon>Trichinellidae</taxon>
        <taxon>Trichinella</taxon>
    </lineage>
</organism>
<dbReference type="Gene3D" id="3.40.50.1240">
    <property type="entry name" value="Phosphoglycerate mutase-like"/>
    <property type="match status" value="1"/>
</dbReference>
<dbReference type="Pfam" id="PF04406">
    <property type="entry name" value="TP6A_N"/>
    <property type="match status" value="1"/>
</dbReference>
<dbReference type="InterPro" id="IPR034136">
    <property type="entry name" value="TOPRIM_Topo6A/Spo11"/>
</dbReference>
<dbReference type="InterPro" id="IPR036078">
    <property type="entry name" value="Spo11/TopoVI_A_sf"/>
</dbReference>
<evidence type="ECO:0000256" key="21">
    <source>
        <dbReference type="SAM" id="SignalP"/>
    </source>
</evidence>
<dbReference type="InterPro" id="IPR000834">
    <property type="entry name" value="Peptidase_M14"/>
</dbReference>
<accession>A0A0V1KYN1</accession>
<dbReference type="SUPFAM" id="SSF53254">
    <property type="entry name" value="Phosphoglycerate mutase-like"/>
    <property type="match status" value="1"/>
</dbReference>
<keyword evidence="8" id="KW-0645">Protease</keyword>
<dbReference type="PROSITE" id="PS52035">
    <property type="entry name" value="PEPTIDASE_M14"/>
    <property type="match status" value="1"/>
</dbReference>
<dbReference type="GO" id="GO:0016791">
    <property type="term" value="F:phosphatase activity"/>
    <property type="evidence" value="ECO:0007669"/>
    <property type="project" value="UniProtKB-ARBA"/>
</dbReference>
<dbReference type="GO" id="GO:0008270">
    <property type="term" value="F:zinc ion binding"/>
    <property type="evidence" value="ECO:0007669"/>
    <property type="project" value="InterPro"/>
</dbReference>
<comment type="cofactor">
    <cofactor evidence="3">
        <name>Zn(2+)</name>
        <dbReference type="ChEBI" id="CHEBI:29105"/>
    </cofactor>
</comment>
<evidence type="ECO:0000256" key="18">
    <source>
        <dbReference type="ARBA" id="ARBA00023235"/>
    </source>
</evidence>
<keyword evidence="14 20" id="KW-0799">Topoisomerase</keyword>
<dbReference type="GO" id="GO:0005524">
    <property type="term" value="F:ATP binding"/>
    <property type="evidence" value="ECO:0007669"/>
    <property type="project" value="InterPro"/>
</dbReference>
<dbReference type="Pfam" id="PF21180">
    <property type="entry name" value="TOP6A-Spo11_Toprim"/>
    <property type="match status" value="1"/>
</dbReference>
<keyword evidence="12" id="KW-0862">Zinc</keyword>
<keyword evidence="9" id="KW-0479">Metal-binding</keyword>
<comment type="caution">
    <text evidence="23">The sequence shown here is derived from an EMBL/GenBank/DDBJ whole genome shotgun (WGS) entry which is preliminary data.</text>
</comment>
<dbReference type="InterPro" id="IPR002815">
    <property type="entry name" value="Spo11/TopoVI_A"/>
</dbReference>
<dbReference type="EC" id="5.6.2.2" evidence="6"/>
<evidence type="ECO:0000256" key="14">
    <source>
        <dbReference type="ARBA" id="ARBA00023029"/>
    </source>
</evidence>
<dbReference type="GO" id="GO:0005615">
    <property type="term" value="C:extracellular space"/>
    <property type="evidence" value="ECO:0007669"/>
    <property type="project" value="TreeGrafter"/>
</dbReference>
<evidence type="ECO:0000256" key="5">
    <source>
        <dbReference type="ARBA" id="ARBA00006559"/>
    </source>
</evidence>
<dbReference type="SUPFAM" id="SSF56726">
    <property type="entry name" value="DNA topoisomerase IV, alpha subunit"/>
    <property type="match status" value="1"/>
</dbReference>
<dbReference type="STRING" id="6335.A0A0V1KYN1"/>
<dbReference type="OrthoDB" id="3626597at2759"/>
<dbReference type="Pfam" id="PF00246">
    <property type="entry name" value="Peptidase_M14"/>
    <property type="match status" value="1"/>
</dbReference>
<evidence type="ECO:0000256" key="11">
    <source>
        <dbReference type="ARBA" id="ARBA00022801"/>
    </source>
</evidence>
<dbReference type="GO" id="GO:0005694">
    <property type="term" value="C:chromosome"/>
    <property type="evidence" value="ECO:0007669"/>
    <property type="project" value="InterPro"/>
</dbReference>
<dbReference type="Proteomes" id="UP000054721">
    <property type="component" value="Unassembled WGS sequence"/>
</dbReference>
<dbReference type="Pfam" id="PF02244">
    <property type="entry name" value="Propep_M14"/>
    <property type="match status" value="1"/>
</dbReference>
<dbReference type="PROSITE" id="PS52041">
    <property type="entry name" value="TOPO_IIB"/>
    <property type="match status" value="1"/>
</dbReference>
<keyword evidence="17" id="KW-1015">Disulfide bond</keyword>
<dbReference type="Gene3D" id="3.30.70.340">
    <property type="entry name" value="Metallocarboxypeptidase-like"/>
    <property type="match status" value="1"/>
</dbReference>
<sequence>MLQLVSLIFPFFMLITATADKENYAMQSNAVYKVMRTVPTNESQLKFLQIMYQHADGDQIDFWRPPAFLNSTVDIMVNNISMDKFLFQCKEHNISLSISIPDVEKFLSEKQTRRSKGRVRRFNYLTTPYFDISVYHSYSEIQNYMRNLEKQYPHIAKVHTIGYTHENREINLIQIGRFYSSQPAIWIDAGIHAREWIAPSTALYIINYLVTRYDFDMEVQKYVNGLTWYILPVVNPDGYEFSRSSLNPRVRLWRKNRSPANCQPFRNSYCCRGVDLNRNFDFKWNQQGGSQDPCQETYSGRSAFSEPETQAIERFILQRADQLGAFVTLHSYSQIWMYPYGNQRYSYPKDVHDLREVALAACQSLYNVYGTRYRVGTGADLLYPASGGSEDWAKAVAGIKYSFLVELRPEEDNQDGFILDESHIIPTGKETLEGIKEVAMVLLPGNHNSYFPNTDASSVCQDFHPMCKIWAVFGACLNDTEVRRLCVKSCELCSELDNQDEKLFIAIGAAESAKDIYGDADWLPGMEDKGAFASISRIMSKMKAQSFPLPENSVCQIGNANLPRTLLWRKGGKAAWLADPPLTTVGCNTAKIYAEGLVSANVLNAQLLGNCVYAAPNLRCVQTADIILKVVDPSGQIKIRIVPELEAESQVMDKNPCWYIKTDQFSAHNIHRVDIAHKSKKRTKDFSQRKGILDEIQRNHDGNVALFIVSDWKIKDLCRAICNCKISSENNAVCENRAISLLRIFFFKLQDNEWKLLNQSGRWKYMECFQAKTDQDLVLRKIEHCIFAFCLSLFIGPRPALYLPRAKEYALEMTTRNCHMFPIVLCLLSESYSLLRNSQYCTKRNLYYKHRYLFRSEGDLDRAIKAICKILVTPRYKLNILSSPKGLVLGDLVLQLGSTEIVDCNSISTIPTRSDEFQVLTTSATFILIVEKDSIFEKLAMEKANSVLRSAILITAKGYPDFPTRLFLRKLYDYLKLPMFALMDADPCGIEIFLTYKYGPMNVSYESGVNVLLPWMKWIGVYPSEISSLNLSDTQKLMLGIRERKLIYSLLNRFEASGDHFLISQLHELNRIGCKVEIEAICSISSSYLIHEYLKIKRRVEPRGRAYGAIAIALVKSYAPPSGEKRNCESNKDLIKSISSVQRGPNFFYLETLKYLADLSEVNILAAEAKITTTKTFHKNEFDSEKAQLDEIIAIFHGHFIRHSQIHIN</sequence>
<dbReference type="InterPro" id="IPR003146">
    <property type="entry name" value="M14A_act_pep"/>
</dbReference>
<dbReference type="Gene3D" id="1.10.10.10">
    <property type="entry name" value="Winged helix-like DNA-binding domain superfamily/Winged helix DNA-binding domain"/>
    <property type="match status" value="1"/>
</dbReference>
<dbReference type="EMBL" id="JYDW01000194">
    <property type="protein sequence ID" value="KRZ52419.1"/>
    <property type="molecule type" value="Genomic_DNA"/>
</dbReference>
<dbReference type="Gene3D" id="3.40.1360.10">
    <property type="match status" value="1"/>
</dbReference>
<evidence type="ECO:0000256" key="1">
    <source>
        <dbReference type="ARBA" id="ARBA00000185"/>
    </source>
</evidence>
<dbReference type="CDD" id="cd00223">
    <property type="entry name" value="TOPRIM_TopoIIB_SPO"/>
    <property type="match status" value="1"/>
</dbReference>
<evidence type="ECO:0000256" key="15">
    <source>
        <dbReference type="ARBA" id="ARBA00023049"/>
    </source>
</evidence>
<dbReference type="PROSITE" id="PS00132">
    <property type="entry name" value="CARBOXYPEPT_ZN_1"/>
    <property type="match status" value="1"/>
</dbReference>
<dbReference type="InterPro" id="IPR013049">
    <property type="entry name" value="Spo11/TopoVI_A_N"/>
</dbReference>
<reference evidence="23 24" key="1">
    <citation type="submission" date="2015-05" db="EMBL/GenBank/DDBJ databases">
        <title>Evolution of Trichinella species and genotypes.</title>
        <authorList>
            <person name="Korhonen P.K."/>
            <person name="Edoardo P."/>
            <person name="Giuseppe L.R."/>
            <person name="Gasser R.B."/>
        </authorList>
    </citation>
    <scope>NUCLEOTIDE SEQUENCE [LARGE SCALE GENOMIC DNA]</scope>
    <source>
        <strain evidence="23">ISS10</strain>
    </source>
</reference>
<evidence type="ECO:0000259" key="22">
    <source>
        <dbReference type="PROSITE" id="PS52035"/>
    </source>
</evidence>
<feature type="active site" description="Proton donor/acceptor" evidence="19">
    <location>
        <position position="406"/>
    </location>
</feature>
<feature type="chain" id="PRO_5006881336" description="DNA topoisomerase (ATP-hydrolyzing)" evidence="21">
    <location>
        <begin position="20"/>
        <end position="1209"/>
    </location>
</feature>
<dbReference type="GO" id="GO:0006508">
    <property type="term" value="P:proteolysis"/>
    <property type="evidence" value="ECO:0007669"/>
    <property type="project" value="UniProtKB-KW"/>
</dbReference>
<evidence type="ECO:0000256" key="20">
    <source>
        <dbReference type="PROSITE-ProRule" id="PRU01385"/>
    </source>
</evidence>
<dbReference type="GO" id="GO:0003677">
    <property type="term" value="F:DNA binding"/>
    <property type="evidence" value="ECO:0007669"/>
    <property type="project" value="UniProtKB-UniRule"/>
</dbReference>
<feature type="domain" description="Peptidase M14" evidence="22">
    <location>
        <begin position="134"/>
        <end position="442"/>
    </location>
</feature>
<evidence type="ECO:0000256" key="12">
    <source>
        <dbReference type="ARBA" id="ARBA00022833"/>
    </source>
</evidence>
<keyword evidence="15" id="KW-0482">Metalloprotease</keyword>
<dbReference type="SUPFAM" id="SSF53187">
    <property type="entry name" value="Zn-dependent exopeptidases"/>
    <property type="match status" value="1"/>
</dbReference>
<evidence type="ECO:0000313" key="23">
    <source>
        <dbReference type="EMBL" id="KRZ52419.1"/>
    </source>
</evidence>
<dbReference type="InterPro" id="IPR036388">
    <property type="entry name" value="WH-like_DNA-bd_sf"/>
</dbReference>
<keyword evidence="13" id="KW-0460">Magnesium</keyword>
<comment type="similarity">
    <text evidence="5 20">Belongs to the TOP6A family.</text>
</comment>
<evidence type="ECO:0000256" key="7">
    <source>
        <dbReference type="ARBA" id="ARBA00022645"/>
    </source>
</evidence>
<evidence type="ECO:0000256" key="3">
    <source>
        <dbReference type="ARBA" id="ARBA00001947"/>
    </source>
</evidence>
<feature type="active site" description="O-(5'-phospho-DNA)-tyrosine intermediate" evidence="20">
    <location>
        <position position="848"/>
    </location>
</feature>
<protein>
    <recommendedName>
        <fullName evidence="6">DNA topoisomerase (ATP-hydrolyzing)</fullName>
        <ecNumber evidence="6">5.6.2.2</ecNumber>
    </recommendedName>
</protein>
<dbReference type="InterPro" id="IPR057247">
    <property type="entry name" value="CARBOXYPEPT_ZN_2"/>
</dbReference>
<proteinExistence type="inferred from homology"/>
<keyword evidence="11" id="KW-0378">Hydrolase</keyword>
<evidence type="ECO:0000256" key="6">
    <source>
        <dbReference type="ARBA" id="ARBA00012895"/>
    </source>
</evidence>
<comment type="similarity">
    <text evidence="4 19">Belongs to the peptidase M14 family.</text>
</comment>